<feature type="transmembrane region" description="Helical" evidence="1">
    <location>
        <begin position="98"/>
        <end position="118"/>
    </location>
</feature>
<gene>
    <name evidence="2" type="ORF">FSB_LOCUS44917</name>
</gene>
<evidence type="ECO:0000313" key="2">
    <source>
        <dbReference type="EMBL" id="SPD17035.1"/>
    </source>
</evidence>
<proteinExistence type="predicted"/>
<name>A0A2N9HY74_FAGSY</name>
<dbReference type="EMBL" id="OIVN01004381">
    <property type="protein sequence ID" value="SPD17035.1"/>
    <property type="molecule type" value="Genomic_DNA"/>
</dbReference>
<protein>
    <submittedName>
        <fullName evidence="2">Uncharacterized protein</fullName>
    </submittedName>
</protein>
<evidence type="ECO:0000256" key="1">
    <source>
        <dbReference type="SAM" id="Phobius"/>
    </source>
</evidence>
<sequence>MVGFGFAAGLMDGFRFYGFVVMGLSAWVCGGLGLWVWVCRHGFVVAWVCGYGFAGMGLWVWVCRHGFVVAWVCGYGFAGMGLWWIGGGSVQCVVGLRVWWLSVVALCSVWVWWFAVWVCRYGGCGFEVDPRPCLGNSHSSTMIINNIPIFFNGKDEFQPD</sequence>
<reference evidence="2" key="1">
    <citation type="submission" date="2018-02" db="EMBL/GenBank/DDBJ databases">
        <authorList>
            <person name="Cohen D.B."/>
            <person name="Kent A.D."/>
        </authorList>
    </citation>
    <scope>NUCLEOTIDE SEQUENCE</scope>
</reference>
<feature type="transmembrane region" description="Helical" evidence="1">
    <location>
        <begin position="16"/>
        <end position="37"/>
    </location>
</feature>
<feature type="transmembrane region" description="Helical" evidence="1">
    <location>
        <begin position="44"/>
        <end position="62"/>
    </location>
</feature>
<keyword evidence="1" id="KW-0472">Membrane</keyword>
<feature type="transmembrane region" description="Helical" evidence="1">
    <location>
        <begin position="68"/>
        <end position="86"/>
    </location>
</feature>
<accession>A0A2N9HY74</accession>
<keyword evidence="1" id="KW-0812">Transmembrane</keyword>
<organism evidence="2">
    <name type="scientific">Fagus sylvatica</name>
    <name type="common">Beechnut</name>
    <dbReference type="NCBI Taxonomy" id="28930"/>
    <lineage>
        <taxon>Eukaryota</taxon>
        <taxon>Viridiplantae</taxon>
        <taxon>Streptophyta</taxon>
        <taxon>Embryophyta</taxon>
        <taxon>Tracheophyta</taxon>
        <taxon>Spermatophyta</taxon>
        <taxon>Magnoliopsida</taxon>
        <taxon>eudicotyledons</taxon>
        <taxon>Gunneridae</taxon>
        <taxon>Pentapetalae</taxon>
        <taxon>rosids</taxon>
        <taxon>fabids</taxon>
        <taxon>Fagales</taxon>
        <taxon>Fagaceae</taxon>
        <taxon>Fagus</taxon>
    </lineage>
</organism>
<dbReference type="AlphaFoldDB" id="A0A2N9HY74"/>
<keyword evidence="1" id="KW-1133">Transmembrane helix</keyword>